<comment type="caution">
    <text evidence="5">The sequence shown here is derived from an EMBL/GenBank/DDBJ whole genome shotgun (WGS) entry which is preliminary data.</text>
</comment>
<evidence type="ECO:0000256" key="1">
    <source>
        <dbReference type="ARBA" id="ARBA00022448"/>
    </source>
</evidence>
<dbReference type="SMART" id="SM00382">
    <property type="entry name" value="AAA"/>
    <property type="match status" value="1"/>
</dbReference>
<dbReference type="PROSITE" id="PS50893">
    <property type="entry name" value="ABC_TRANSPORTER_2"/>
    <property type="match status" value="1"/>
</dbReference>
<evidence type="ECO:0000313" key="5">
    <source>
        <dbReference type="EMBL" id="OIR17865.1"/>
    </source>
</evidence>
<keyword evidence="3 5" id="KW-0067">ATP-binding</keyword>
<dbReference type="InterPro" id="IPR027417">
    <property type="entry name" value="P-loop_NTPase"/>
</dbReference>
<protein>
    <submittedName>
        <fullName evidence="5">Sulfate/thiosulfate import ATP-binding protein CysA</fullName>
        <ecNumber evidence="5">3.6.3.25</ecNumber>
    </submittedName>
</protein>
<dbReference type="PROSITE" id="PS00211">
    <property type="entry name" value="ABC_TRANSPORTER_1"/>
    <property type="match status" value="1"/>
</dbReference>
<keyword evidence="5" id="KW-0378">Hydrolase</keyword>
<evidence type="ECO:0000259" key="4">
    <source>
        <dbReference type="PROSITE" id="PS50893"/>
    </source>
</evidence>
<dbReference type="EC" id="3.6.3.25" evidence="5"/>
<dbReference type="Pfam" id="PF00005">
    <property type="entry name" value="ABC_tran"/>
    <property type="match status" value="1"/>
</dbReference>
<feature type="domain" description="ABC transporter" evidence="4">
    <location>
        <begin position="1"/>
        <end position="234"/>
    </location>
</feature>
<reference evidence="5" key="1">
    <citation type="submission" date="2016-10" db="EMBL/GenBank/DDBJ databases">
        <title>Sequence of Gallionella enrichment culture.</title>
        <authorList>
            <person name="Poehlein A."/>
            <person name="Muehling M."/>
            <person name="Daniel R."/>
        </authorList>
    </citation>
    <scope>NUCLEOTIDE SEQUENCE</scope>
</reference>
<name>A0A1J5TAI4_9ZZZZ</name>
<proteinExistence type="predicted"/>
<keyword evidence="1" id="KW-0813">Transport</keyword>
<organism evidence="5">
    <name type="scientific">mine drainage metagenome</name>
    <dbReference type="NCBI Taxonomy" id="410659"/>
    <lineage>
        <taxon>unclassified sequences</taxon>
        <taxon>metagenomes</taxon>
        <taxon>ecological metagenomes</taxon>
    </lineage>
</organism>
<dbReference type="InterPro" id="IPR050093">
    <property type="entry name" value="ABC_SmlMolc_Importer"/>
</dbReference>
<sequence>MIHASISKHLHGANGDFQLEASLNIAEGEFVALFGASGVGKTTLLRCIAGLEQPEQGSIVVRGETWLDSAARLNLPPQQRRVGYMFQDYALFPNMTVRGNLEFALRKGTDQKRINELLELMALGELQHRKPDSLSGGQKQRVALARALASEPRLLLLDEPFSALDAEMRSRLHDEILRLQKHFGITTVIVSHDVSEVCKLTSRVMMMEAGRIVQQGRPVEVFSAGQTSGKFRFTGEILAIESMDVMFSLTVLVGNQIVRVVAMPDEAAKLHVGERVMLVSKAFNPMVLKLEQ</sequence>
<keyword evidence="2" id="KW-0547">Nucleotide-binding</keyword>
<dbReference type="InterPro" id="IPR017871">
    <property type="entry name" value="ABC_transporter-like_CS"/>
</dbReference>
<evidence type="ECO:0000256" key="3">
    <source>
        <dbReference type="ARBA" id="ARBA00022840"/>
    </source>
</evidence>
<dbReference type="GO" id="GO:0016887">
    <property type="term" value="F:ATP hydrolysis activity"/>
    <property type="evidence" value="ECO:0007669"/>
    <property type="project" value="InterPro"/>
</dbReference>
<evidence type="ECO:0000256" key="2">
    <source>
        <dbReference type="ARBA" id="ARBA00022741"/>
    </source>
</evidence>
<dbReference type="EMBL" id="MLJW01000004">
    <property type="protein sequence ID" value="OIR17865.1"/>
    <property type="molecule type" value="Genomic_DNA"/>
</dbReference>
<dbReference type="PANTHER" id="PTHR42781">
    <property type="entry name" value="SPERMIDINE/PUTRESCINE IMPORT ATP-BINDING PROTEIN POTA"/>
    <property type="match status" value="1"/>
</dbReference>
<dbReference type="PANTHER" id="PTHR42781:SF4">
    <property type="entry name" value="SPERMIDINE_PUTRESCINE IMPORT ATP-BINDING PROTEIN POTA"/>
    <property type="match status" value="1"/>
</dbReference>
<dbReference type="InterPro" id="IPR003439">
    <property type="entry name" value="ABC_transporter-like_ATP-bd"/>
</dbReference>
<dbReference type="SUPFAM" id="SSF52540">
    <property type="entry name" value="P-loop containing nucleoside triphosphate hydrolases"/>
    <property type="match status" value="1"/>
</dbReference>
<dbReference type="AlphaFoldDB" id="A0A1J5TAI4"/>
<dbReference type="InterPro" id="IPR003593">
    <property type="entry name" value="AAA+_ATPase"/>
</dbReference>
<gene>
    <name evidence="5" type="primary">cysA_1</name>
    <name evidence="5" type="ORF">GALL_20870</name>
</gene>
<dbReference type="Gene3D" id="3.40.50.300">
    <property type="entry name" value="P-loop containing nucleotide triphosphate hydrolases"/>
    <property type="match status" value="1"/>
</dbReference>
<accession>A0A1J5TAI4</accession>
<dbReference type="GO" id="GO:0005524">
    <property type="term" value="F:ATP binding"/>
    <property type="evidence" value="ECO:0007669"/>
    <property type="project" value="UniProtKB-KW"/>
</dbReference>